<evidence type="ECO:0008006" key="3">
    <source>
        <dbReference type="Google" id="ProtNLM"/>
    </source>
</evidence>
<dbReference type="Proteomes" id="UP001630127">
    <property type="component" value="Unassembled WGS sequence"/>
</dbReference>
<sequence>MDNNHRIKGVGGGASLLFSPSDGHLTPLQFGDGGKVTVLDKSRKYKLRNLNAVGGDCGMGCVGSEIEDELRISSTSTSSTRRFKFPKKVFGDCSTVCHVSVPRKLRSAIKKRNRESVSAPLPVCKKLNHVVDGVRLLKKDGSLKSKLKMKQGEAEGCVTDITQGPVTKDEEEVVEALYALSGVFTTTVKTDKHTSTGQGLGANSSTWTKAESFVTPLDEEKVEEKLETVSSRDEACNHSSNAVGSAVDTFRLHCLNETAEPHISIGKQPSVVLSSDIPEVNVPLTTFISENQHVIQKATCNSVVSGASTELSKSRSKLPNIEKSLVSDNYPAIVLAPLAAACSQNEVQHTIKETRNDGSSLRPDLTSATSCNSQGLGIPLQSRSANLPAWFANTSCSEQSPKLSSSVTSKKDAQVAINLKNSWKRCSAHVYISRFIKAFQNAERKSLSMMQSIELTTNKAPKQGANITAVDLTRERNGLTGVVSSDSFIGSAPEKSLTEVRNAILLHKRLVQDQQQASTAYEVYKPQNQNLDFLSLPAGSGRLDARNGISRSGNGPEVSMPLHLSCLLSQNQPFIPFQIPQNYCSSTSFSSHISLATMQKVQMPLYVGSTSYGPSLFDATASSSQQLKQQQQKGSSLFMAQYMSGVASPSLPNKPTGGPDLPPVFQHVQTFLPSSHSSLEVLGPRYAPILQQQQQQQQQQLQLNSANSLLQPPAVKGQYHHLPSGYEANAATLQSDNVPLQIICNQYI</sequence>
<dbReference type="InterPro" id="IPR040305">
    <property type="entry name" value="At1g75730-like"/>
</dbReference>
<dbReference type="EMBL" id="JBJUIK010000014">
    <property type="protein sequence ID" value="KAL3505395.1"/>
    <property type="molecule type" value="Genomic_DNA"/>
</dbReference>
<gene>
    <name evidence="1" type="ORF">ACH5RR_035236</name>
</gene>
<evidence type="ECO:0000313" key="1">
    <source>
        <dbReference type="EMBL" id="KAL3505395.1"/>
    </source>
</evidence>
<proteinExistence type="predicted"/>
<name>A0ABD2YGR5_9GENT</name>
<dbReference type="AlphaFoldDB" id="A0ABD2YGR5"/>
<accession>A0ABD2YGR5</accession>
<organism evidence="1 2">
    <name type="scientific">Cinchona calisaya</name>
    <dbReference type="NCBI Taxonomy" id="153742"/>
    <lineage>
        <taxon>Eukaryota</taxon>
        <taxon>Viridiplantae</taxon>
        <taxon>Streptophyta</taxon>
        <taxon>Embryophyta</taxon>
        <taxon>Tracheophyta</taxon>
        <taxon>Spermatophyta</taxon>
        <taxon>Magnoliopsida</taxon>
        <taxon>eudicotyledons</taxon>
        <taxon>Gunneridae</taxon>
        <taxon>Pentapetalae</taxon>
        <taxon>asterids</taxon>
        <taxon>lamiids</taxon>
        <taxon>Gentianales</taxon>
        <taxon>Rubiaceae</taxon>
        <taxon>Cinchonoideae</taxon>
        <taxon>Cinchoneae</taxon>
        <taxon>Cinchona</taxon>
    </lineage>
</organism>
<reference evidence="1 2" key="1">
    <citation type="submission" date="2024-11" db="EMBL/GenBank/DDBJ databases">
        <title>A near-complete genome assembly of Cinchona calisaya.</title>
        <authorList>
            <person name="Lian D.C."/>
            <person name="Zhao X.W."/>
            <person name="Wei L."/>
        </authorList>
    </citation>
    <scope>NUCLEOTIDE SEQUENCE [LARGE SCALE GENOMIC DNA]</scope>
    <source>
        <tissue evidence="1">Nenye</tissue>
    </source>
</reference>
<protein>
    <recommendedName>
        <fullName evidence="3">Time for coffee</fullName>
    </recommendedName>
</protein>
<evidence type="ECO:0000313" key="2">
    <source>
        <dbReference type="Proteomes" id="UP001630127"/>
    </source>
</evidence>
<dbReference type="PANTHER" id="PTHR34792">
    <property type="entry name" value="OS02G0121500 PROTEIN"/>
    <property type="match status" value="1"/>
</dbReference>
<keyword evidence="2" id="KW-1185">Reference proteome</keyword>
<comment type="caution">
    <text evidence="1">The sequence shown here is derived from an EMBL/GenBank/DDBJ whole genome shotgun (WGS) entry which is preliminary data.</text>
</comment>
<dbReference type="PANTHER" id="PTHR34792:SF1">
    <property type="entry name" value="OS02G0121500 PROTEIN"/>
    <property type="match status" value="1"/>
</dbReference>